<dbReference type="OrthoDB" id="9788468at2"/>
<dbReference type="InterPro" id="IPR017515">
    <property type="entry name" value="MeMalonyl-CoA_epimerase"/>
</dbReference>
<dbReference type="EMBL" id="FRXN01000001">
    <property type="protein sequence ID" value="SHO60881.1"/>
    <property type="molecule type" value="Genomic_DNA"/>
</dbReference>
<dbReference type="SUPFAM" id="SSF54593">
    <property type="entry name" value="Glyoxalase/Bleomycin resistance protein/Dihydroxybiphenyl dioxygenase"/>
    <property type="match status" value="1"/>
</dbReference>
<gene>
    <name evidence="4" type="ORF">SAMN04488108_1092</name>
</gene>
<accession>A0A1M7Z7K2</accession>
<dbReference type="Gene3D" id="3.10.180.10">
    <property type="entry name" value="2,3-Dihydroxybiphenyl 1,2-Dioxygenase, domain 1"/>
    <property type="match status" value="1"/>
</dbReference>
<dbReference type="InterPro" id="IPR029068">
    <property type="entry name" value="Glyas_Bleomycin-R_OHBP_Dase"/>
</dbReference>
<dbReference type="CDD" id="cd07249">
    <property type="entry name" value="MMCE"/>
    <property type="match status" value="1"/>
</dbReference>
<comment type="similarity">
    <text evidence="1">Belongs to the methylmalonyl-CoA epimerase family.</text>
</comment>
<dbReference type="GO" id="GO:0004493">
    <property type="term" value="F:methylmalonyl-CoA epimerase activity"/>
    <property type="evidence" value="ECO:0007669"/>
    <property type="project" value="TreeGrafter"/>
</dbReference>
<name>A0A1M7Z7K2_9BACT</name>
<dbReference type="AlphaFoldDB" id="A0A1M7Z7K2"/>
<dbReference type="NCBIfam" id="TIGR03081">
    <property type="entry name" value="metmalonyl_epim"/>
    <property type="match status" value="1"/>
</dbReference>
<protein>
    <submittedName>
        <fullName evidence="4">Methylmalonyl-CoA epimerase</fullName>
    </submittedName>
</protein>
<dbReference type="STRING" id="1073327.SAMN04488108_1092"/>
<keyword evidence="2" id="KW-0479">Metal-binding</keyword>
<evidence type="ECO:0000256" key="2">
    <source>
        <dbReference type="ARBA" id="ARBA00022723"/>
    </source>
</evidence>
<dbReference type="RefSeq" id="WP_073570700.1">
    <property type="nucleotide sequence ID" value="NZ_FRXN01000001.1"/>
</dbReference>
<evidence type="ECO:0000313" key="5">
    <source>
        <dbReference type="Proteomes" id="UP000184609"/>
    </source>
</evidence>
<dbReference type="PANTHER" id="PTHR43048:SF3">
    <property type="entry name" value="METHYLMALONYL-COA EPIMERASE, MITOCHONDRIAL"/>
    <property type="match status" value="1"/>
</dbReference>
<evidence type="ECO:0000259" key="3">
    <source>
        <dbReference type="PROSITE" id="PS51819"/>
    </source>
</evidence>
<dbReference type="Proteomes" id="UP000184609">
    <property type="component" value="Unassembled WGS sequence"/>
</dbReference>
<proteinExistence type="inferred from homology"/>
<feature type="domain" description="VOC" evidence="3">
    <location>
        <begin position="3"/>
        <end position="131"/>
    </location>
</feature>
<dbReference type="PANTHER" id="PTHR43048">
    <property type="entry name" value="METHYLMALONYL-COA EPIMERASE"/>
    <property type="match status" value="1"/>
</dbReference>
<sequence>MRKIEHIGIAVQDLEESNALFAKLLGKKHFKTEKVEGEAVETSFFQVGETKVELLQATNPNSAIAKYLEKKKPGVHHIAFDVENIEAEVERLKGEGFEILNETPKQGADNKLVVFLHPRTTNGVLVELCQEISVNSK</sequence>
<organism evidence="4 5">
    <name type="scientific">Algoriphagus zhangzhouensis</name>
    <dbReference type="NCBI Taxonomy" id="1073327"/>
    <lineage>
        <taxon>Bacteria</taxon>
        <taxon>Pseudomonadati</taxon>
        <taxon>Bacteroidota</taxon>
        <taxon>Cytophagia</taxon>
        <taxon>Cytophagales</taxon>
        <taxon>Cyclobacteriaceae</taxon>
        <taxon>Algoriphagus</taxon>
    </lineage>
</organism>
<keyword evidence="5" id="KW-1185">Reference proteome</keyword>
<dbReference type="GO" id="GO:0046491">
    <property type="term" value="P:L-methylmalonyl-CoA metabolic process"/>
    <property type="evidence" value="ECO:0007669"/>
    <property type="project" value="TreeGrafter"/>
</dbReference>
<reference evidence="5" key="1">
    <citation type="submission" date="2016-12" db="EMBL/GenBank/DDBJ databases">
        <authorList>
            <person name="Varghese N."/>
            <person name="Submissions S."/>
        </authorList>
    </citation>
    <scope>NUCLEOTIDE SEQUENCE [LARGE SCALE GENOMIC DNA]</scope>
    <source>
        <strain evidence="5">DSM 25035</strain>
    </source>
</reference>
<dbReference type="Pfam" id="PF13669">
    <property type="entry name" value="Glyoxalase_4"/>
    <property type="match status" value="1"/>
</dbReference>
<dbReference type="PROSITE" id="PS51819">
    <property type="entry name" value="VOC"/>
    <property type="match status" value="1"/>
</dbReference>
<dbReference type="InterPro" id="IPR037523">
    <property type="entry name" value="VOC_core"/>
</dbReference>
<evidence type="ECO:0000256" key="1">
    <source>
        <dbReference type="ARBA" id="ARBA00009308"/>
    </source>
</evidence>
<evidence type="ECO:0000313" key="4">
    <source>
        <dbReference type="EMBL" id="SHO60881.1"/>
    </source>
</evidence>
<dbReference type="GO" id="GO:0046872">
    <property type="term" value="F:metal ion binding"/>
    <property type="evidence" value="ECO:0007669"/>
    <property type="project" value="UniProtKB-KW"/>
</dbReference>
<dbReference type="InterPro" id="IPR051785">
    <property type="entry name" value="MMCE/EMCE_epimerase"/>
</dbReference>